<feature type="compositionally biased region" description="Basic residues" evidence="1">
    <location>
        <begin position="1"/>
        <end position="19"/>
    </location>
</feature>
<feature type="compositionally biased region" description="Low complexity" evidence="1">
    <location>
        <begin position="347"/>
        <end position="357"/>
    </location>
</feature>
<evidence type="ECO:0000256" key="1">
    <source>
        <dbReference type="SAM" id="MobiDB-lite"/>
    </source>
</evidence>
<feature type="compositionally biased region" description="Low complexity" evidence="1">
    <location>
        <begin position="365"/>
        <end position="374"/>
    </location>
</feature>
<accession>A0A9W6UF36</accession>
<dbReference type="OrthoDB" id="2143914at2759"/>
<feature type="compositionally biased region" description="Polar residues" evidence="1">
    <location>
        <begin position="97"/>
        <end position="108"/>
    </location>
</feature>
<dbReference type="AlphaFoldDB" id="A0A9W6UF36"/>
<feature type="region of interest" description="Disordered" evidence="1">
    <location>
        <begin position="326"/>
        <end position="394"/>
    </location>
</feature>
<keyword evidence="3" id="KW-1185">Reference proteome</keyword>
<feature type="compositionally biased region" description="Polar residues" evidence="1">
    <location>
        <begin position="326"/>
        <end position="336"/>
    </location>
</feature>
<name>A0A9W6UF36_9STRA</name>
<comment type="caution">
    <text evidence="2">The sequence shown here is derived from an EMBL/GenBank/DDBJ whole genome shotgun (WGS) entry which is preliminary data.</text>
</comment>
<feature type="compositionally biased region" description="Low complexity" evidence="1">
    <location>
        <begin position="27"/>
        <end position="46"/>
    </location>
</feature>
<gene>
    <name evidence="2" type="ORF">Plil01_001336900</name>
</gene>
<organism evidence="2 3">
    <name type="scientific">Phytophthora lilii</name>
    <dbReference type="NCBI Taxonomy" id="2077276"/>
    <lineage>
        <taxon>Eukaryota</taxon>
        <taxon>Sar</taxon>
        <taxon>Stramenopiles</taxon>
        <taxon>Oomycota</taxon>
        <taxon>Peronosporomycetes</taxon>
        <taxon>Peronosporales</taxon>
        <taxon>Peronosporaceae</taxon>
        <taxon>Phytophthora</taxon>
    </lineage>
</organism>
<sequence>MQAKLVKIRWKSLMRGRRAASKEDKTPTAASSSPAAATTSTSSSSPADDEQTKAKMSKTSPARQKNHAPATTTETAPNAAVKTEVEVAPETRILTAATPSTEGASSGSIPTTVFVKNAQTLAPASQQDISAAMSGPGNAMQNVNDLVAASIHNFQMSQRFHPNSAAHAGNAMYPGNPTQLMPGVAPGNQQPTPVYAMADGGVAAYNMNGQAQQMSLQHPPQQHIQQQLPGSYQYPPGYPMQQNMGVIPNYVVPTNFPTSSQMQMQMQMSMPMPPSFSMPPTPTYSSQAMAMAMANAQFQQHAQHPPAVHQGFSGAPLHPRVVSLGTPSGTQSMMAPTSSTGGGVGANGSNNNATNGANGNGGANAGLPPSSGAVAGAGGKGLNTPREEWGSSQTPRSQMIMTEGHASAYELFHQQRLRLMLQERDKQGMTLSSAPSPGQALLTKELEANKERQARQAIMQKGWKSAVESMVSFNSVSVRNEAL</sequence>
<feature type="region of interest" description="Disordered" evidence="1">
    <location>
        <begin position="1"/>
        <end position="108"/>
    </location>
</feature>
<feature type="compositionally biased region" description="Low complexity" evidence="1">
    <location>
        <begin position="68"/>
        <end position="80"/>
    </location>
</feature>
<dbReference type="EMBL" id="BSXW01000891">
    <property type="protein sequence ID" value="GMF31244.1"/>
    <property type="molecule type" value="Genomic_DNA"/>
</dbReference>
<evidence type="ECO:0000313" key="3">
    <source>
        <dbReference type="Proteomes" id="UP001165083"/>
    </source>
</evidence>
<evidence type="ECO:0000313" key="2">
    <source>
        <dbReference type="EMBL" id="GMF31244.1"/>
    </source>
</evidence>
<dbReference type="Proteomes" id="UP001165083">
    <property type="component" value="Unassembled WGS sequence"/>
</dbReference>
<protein>
    <submittedName>
        <fullName evidence="2">Unnamed protein product</fullName>
    </submittedName>
</protein>
<reference evidence="2" key="1">
    <citation type="submission" date="2023-04" db="EMBL/GenBank/DDBJ databases">
        <title>Phytophthora lilii NBRC 32176.</title>
        <authorList>
            <person name="Ichikawa N."/>
            <person name="Sato H."/>
            <person name="Tonouchi N."/>
        </authorList>
    </citation>
    <scope>NUCLEOTIDE SEQUENCE</scope>
    <source>
        <strain evidence="2">NBRC 32176</strain>
    </source>
</reference>
<proteinExistence type="predicted"/>